<reference evidence="1" key="1">
    <citation type="submission" date="2022-08" db="EMBL/GenBank/DDBJ databases">
        <title>Genome Sequence of Lecanicillium fungicola.</title>
        <authorList>
            <person name="Buettner E."/>
        </authorList>
    </citation>
    <scope>NUCLEOTIDE SEQUENCE</scope>
    <source>
        <strain evidence="1">Babe33</strain>
    </source>
</reference>
<sequence>MKSDTNPVVQCFVEVTNAQDLPKLVEGLGSLAKSDPLVLATTTESGEHCVAGASVPHLETCLKDLEDKHAAVPLRTSDVVVCYRETVQARSGITAMSKSPNKHNNICMVAEPIDNELSLAIETGKISTEDDPQTRANIHVSSIPSLCNMSVKIATFSFIP</sequence>
<evidence type="ECO:0000313" key="1">
    <source>
        <dbReference type="EMBL" id="KAJ2968329.1"/>
    </source>
</evidence>
<organism evidence="1 2">
    <name type="scientific">Zarea fungicola</name>
    <dbReference type="NCBI Taxonomy" id="93591"/>
    <lineage>
        <taxon>Eukaryota</taxon>
        <taxon>Fungi</taxon>
        <taxon>Dikarya</taxon>
        <taxon>Ascomycota</taxon>
        <taxon>Pezizomycotina</taxon>
        <taxon>Sordariomycetes</taxon>
        <taxon>Hypocreomycetidae</taxon>
        <taxon>Hypocreales</taxon>
        <taxon>Cordycipitaceae</taxon>
        <taxon>Zarea</taxon>
    </lineage>
</organism>
<dbReference type="EMBL" id="JANJQO010002031">
    <property type="protein sequence ID" value="KAJ2968329.1"/>
    <property type="molecule type" value="Genomic_DNA"/>
</dbReference>
<comment type="caution">
    <text evidence="1">The sequence shown here is derived from an EMBL/GenBank/DDBJ whole genome shotgun (WGS) entry which is preliminary data.</text>
</comment>
<proteinExistence type="predicted"/>
<evidence type="ECO:0000313" key="2">
    <source>
        <dbReference type="Proteomes" id="UP001143910"/>
    </source>
</evidence>
<name>A0ACC1MNS3_9HYPO</name>
<keyword evidence="2" id="KW-1185">Reference proteome</keyword>
<accession>A0ACC1MNS3</accession>
<gene>
    <name evidence="1" type="ORF">NQ176_g9231</name>
</gene>
<protein>
    <submittedName>
        <fullName evidence="1">Uncharacterized protein</fullName>
    </submittedName>
</protein>
<dbReference type="Proteomes" id="UP001143910">
    <property type="component" value="Unassembled WGS sequence"/>
</dbReference>